<evidence type="ECO:0000256" key="1">
    <source>
        <dbReference type="ARBA" id="ARBA00004123"/>
    </source>
</evidence>
<feature type="compositionally biased region" description="Acidic residues" evidence="5">
    <location>
        <begin position="163"/>
        <end position="173"/>
    </location>
</feature>
<feature type="compositionally biased region" description="Basic residues" evidence="5">
    <location>
        <begin position="460"/>
        <end position="471"/>
    </location>
</feature>
<proteinExistence type="inferred from homology"/>
<dbReference type="AlphaFoldDB" id="A0A401S5E5"/>
<organism evidence="7 8">
    <name type="scientific">Chiloscyllium punctatum</name>
    <name type="common">Brownbanded bambooshark</name>
    <name type="synonym">Hemiscyllium punctatum</name>
    <dbReference type="NCBI Taxonomy" id="137246"/>
    <lineage>
        <taxon>Eukaryota</taxon>
        <taxon>Metazoa</taxon>
        <taxon>Chordata</taxon>
        <taxon>Craniata</taxon>
        <taxon>Vertebrata</taxon>
        <taxon>Chondrichthyes</taxon>
        <taxon>Elasmobranchii</taxon>
        <taxon>Galeomorphii</taxon>
        <taxon>Galeoidea</taxon>
        <taxon>Orectolobiformes</taxon>
        <taxon>Hemiscylliidae</taxon>
        <taxon>Chiloscyllium</taxon>
    </lineage>
</organism>
<keyword evidence="3" id="KW-0539">Nucleus</keyword>
<evidence type="ECO:0000259" key="6">
    <source>
        <dbReference type="Pfam" id="PF07842"/>
    </source>
</evidence>
<feature type="compositionally biased region" description="Basic and acidic residues" evidence="5">
    <location>
        <begin position="436"/>
        <end position="459"/>
    </location>
</feature>
<evidence type="ECO:0000256" key="5">
    <source>
        <dbReference type="SAM" id="MobiDB-lite"/>
    </source>
</evidence>
<feature type="region of interest" description="Disordered" evidence="5">
    <location>
        <begin position="419"/>
        <end position="486"/>
    </location>
</feature>
<evidence type="ECO:0000256" key="2">
    <source>
        <dbReference type="ARBA" id="ARBA00010801"/>
    </source>
</evidence>
<dbReference type="InterPro" id="IPR012890">
    <property type="entry name" value="GCFC2-like"/>
</dbReference>
<feature type="region of interest" description="Disordered" evidence="5">
    <location>
        <begin position="212"/>
        <end position="243"/>
    </location>
</feature>
<dbReference type="GO" id="GO:0005634">
    <property type="term" value="C:nucleus"/>
    <property type="evidence" value="ECO:0007669"/>
    <property type="project" value="UniProtKB-SubCell"/>
</dbReference>
<comment type="subcellular location">
    <subcellularLocation>
        <location evidence="1">Nucleus</location>
    </subcellularLocation>
</comment>
<sequence>MFRKNPKRNFRRRRSESSGEEDQEQVQPGVGTGDVVKPALPACGSARAQSASPSSASASANSDSEEAGVEWSAAKRAGQTRICDRSRLSFGYDREEDGEEFKVKKTGNTILFSSHWKKEKQNNVEQVEDISKDENIFHDSTPRDFQKRSGSDEEITEIHTENEEINSTDDETETATLYQHKMKPVIPSARYIHAVRKKRQMARAQADFIPLHSFGRNGTSPSKLIEEDPSDDELDNHERRIDFTQQLKTQRERMVEEIGVNESDDESLKNEEEDDDQKLWEQQQIKRVKVFPSPDIETASQPSTLMKSTMLETWRKLPPINLETVKKRLITRLESLQEVYRSHQREHEKLQVMAESSQHAVEHLEASSDSGHRYKFYQEMRTYVQNLTNCFNEKICVINELESEMHQLLGQQARNLMQRRQDDVQDESTDVSQFSKKADTSSLDIDRAKAKQQRIEKREARRAHREHLRKAAGKEADHHNGLSSDDEVAPVDMYDFHEKEDRILKESKKIFDDVHEDFCRVDRILAKFGLWRQKFPDSYYDAYIGLCLQKILIPLIQVQLIGWNPLKLDCLDLTEMPWILSLEEFCHMEDEEFKKKENSDRKLLPAVIEKTVIPKIEGFVIHVWDPLSSSQTRNVVQICRKLNKEYCVFNNVQSKAIQALKKTIIMRITMSVEEDAFIPLYSKSVLEDQTSVQYQFQERQFWSAVKLLGNILQWDDLLPEHILQDLGINKLLNRYILLSLQNSLNHSGNIDKCKKIIACFPKCWFENLERQSSIPQMENLCRYLLQSIRTIYESNSNPDMENNGREEMREIVHLLISIHALDHAEIIVNEFKLEDLNWIFKGN</sequence>
<dbReference type="STRING" id="137246.A0A401S5E5"/>
<dbReference type="PANTHER" id="PTHR12214">
    <property type="entry name" value="GC-RICH SEQUENCE DNA-BINDING FACTOR"/>
    <property type="match status" value="1"/>
</dbReference>
<dbReference type="Proteomes" id="UP000287033">
    <property type="component" value="Unassembled WGS sequence"/>
</dbReference>
<feature type="region of interest" description="Disordered" evidence="5">
    <location>
        <begin position="121"/>
        <end position="173"/>
    </location>
</feature>
<evidence type="ECO:0000256" key="4">
    <source>
        <dbReference type="SAM" id="Coils"/>
    </source>
</evidence>
<dbReference type="PANTHER" id="PTHR12214:SF4">
    <property type="entry name" value="INTRON LARGE COMPLEX COMPONENT GCFC2"/>
    <property type="match status" value="1"/>
</dbReference>
<keyword evidence="4" id="KW-0175">Coiled coil</keyword>
<dbReference type="GO" id="GO:0000398">
    <property type="term" value="P:mRNA splicing, via spliceosome"/>
    <property type="evidence" value="ECO:0007669"/>
    <property type="project" value="InterPro"/>
</dbReference>
<evidence type="ECO:0000256" key="3">
    <source>
        <dbReference type="ARBA" id="ARBA00023242"/>
    </source>
</evidence>
<feature type="compositionally biased region" description="Basic and acidic residues" evidence="5">
    <location>
        <begin position="129"/>
        <end position="162"/>
    </location>
</feature>
<gene>
    <name evidence="7" type="ORF">chiPu_0004026</name>
</gene>
<feature type="region of interest" description="Disordered" evidence="5">
    <location>
        <begin position="1"/>
        <end position="79"/>
    </location>
</feature>
<comment type="caution">
    <text evidence="7">The sequence shown here is derived from an EMBL/GenBank/DDBJ whole genome shotgun (WGS) entry which is preliminary data.</text>
</comment>
<dbReference type="InterPro" id="IPR022783">
    <property type="entry name" value="GCFC_dom"/>
</dbReference>
<accession>A0A401S5E5</accession>
<protein>
    <recommendedName>
        <fullName evidence="6">GCF C-terminal domain-containing protein</fullName>
    </recommendedName>
</protein>
<evidence type="ECO:0000313" key="7">
    <source>
        <dbReference type="EMBL" id="GCC25615.1"/>
    </source>
</evidence>
<feature type="compositionally biased region" description="Basic residues" evidence="5">
    <location>
        <begin position="1"/>
        <end position="14"/>
    </location>
</feature>
<feature type="coiled-coil region" evidence="4">
    <location>
        <begin position="326"/>
        <end position="353"/>
    </location>
</feature>
<reference evidence="7 8" key="1">
    <citation type="journal article" date="2018" name="Nat. Ecol. Evol.">
        <title>Shark genomes provide insights into elasmobranch evolution and the origin of vertebrates.</title>
        <authorList>
            <person name="Hara Y"/>
            <person name="Yamaguchi K"/>
            <person name="Onimaru K"/>
            <person name="Kadota M"/>
            <person name="Koyanagi M"/>
            <person name="Keeley SD"/>
            <person name="Tatsumi K"/>
            <person name="Tanaka K"/>
            <person name="Motone F"/>
            <person name="Kageyama Y"/>
            <person name="Nozu R"/>
            <person name="Adachi N"/>
            <person name="Nishimura O"/>
            <person name="Nakagawa R"/>
            <person name="Tanegashima C"/>
            <person name="Kiyatake I"/>
            <person name="Matsumoto R"/>
            <person name="Murakumo K"/>
            <person name="Nishida K"/>
            <person name="Terakita A"/>
            <person name="Kuratani S"/>
            <person name="Sato K"/>
            <person name="Hyodo S Kuraku.S."/>
        </authorList>
    </citation>
    <scope>NUCLEOTIDE SEQUENCE [LARGE SCALE GENOMIC DNA]</scope>
</reference>
<dbReference type="OrthoDB" id="546434at2759"/>
<dbReference type="OMA" id="KQAMTLM"/>
<comment type="similarity">
    <text evidence="2">Belongs to the GCF family.</text>
</comment>
<dbReference type="EMBL" id="BEZZ01000092">
    <property type="protein sequence ID" value="GCC25615.1"/>
    <property type="molecule type" value="Genomic_DNA"/>
</dbReference>
<feature type="compositionally biased region" description="Low complexity" evidence="5">
    <location>
        <begin position="45"/>
        <end position="62"/>
    </location>
</feature>
<dbReference type="Pfam" id="PF07842">
    <property type="entry name" value="GCFC"/>
    <property type="match status" value="1"/>
</dbReference>
<keyword evidence="8" id="KW-1185">Reference proteome</keyword>
<feature type="domain" description="GCF C-terminal" evidence="6">
    <location>
        <begin position="521"/>
        <end position="735"/>
    </location>
</feature>
<evidence type="ECO:0000313" key="8">
    <source>
        <dbReference type="Proteomes" id="UP000287033"/>
    </source>
</evidence>
<name>A0A401S5E5_CHIPU</name>
<dbReference type="GO" id="GO:0003677">
    <property type="term" value="F:DNA binding"/>
    <property type="evidence" value="ECO:0007669"/>
    <property type="project" value="InterPro"/>
</dbReference>